<dbReference type="InterPro" id="IPR009094">
    <property type="entry name" value="DiS-bond_isomerase_DsbC/G_N_sf"/>
</dbReference>
<dbReference type="InterPro" id="IPR036249">
    <property type="entry name" value="Thioredoxin-like_sf"/>
</dbReference>
<feature type="signal peptide" evidence="7">
    <location>
        <begin position="1"/>
        <end position="26"/>
    </location>
</feature>
<dbReference type="GO" id="GO:0042597">
    <property type="term" value="C:periplasmic space"/>
    <property type="evidence" value="ECO:0007669"/>
    <property type="project" value="UniProtKB-SubCell"/>
</dbReference>
<sequence length="242" mass="26848">MWFTRRFLAVFFSTAVLLLLAGVSFAAPVSPENAFRSAFPQVPFDNISPSEINGVYEVISGPNIFYYYPEKDLIITGEIVGKDLKSRTAERRQVLSSQMAAKAAEAVKDLPLDKAVKVGDGKKKVIEFTDPDCPYCRKASEYFTKRSDVTRYVFFAPLAHPAAIKKIEYILSAENKAEAYDAMMMGEEIPPLAKPASEEVKKLAQEHLALARKVGIQGTPTFFVKGEQVIGADTKKLDELLK</sequence>
<feature type="chain" id="PRO_5039932449" evidence="7">
    <location>
        <begin position="27"/>
        <end position="242"/>
    </location>
</feature>
<dbReference type="InterPro" id="IPR051470">
    <property type="entry name" value="Thiol:disulfide_interchange"/>
</dbReference>
<dbReference type="SUPFAM" id="SSF52833">
    <property type="entry name" value="Thioredoxin-like"/>
    <property type="match status" value="1"/>
</dbReference>
<evidence type="ECO:0000313" key="10">
    <source>
        <dbReference type="EMBL" id="BCG48050.1"/>
    </source>
</evidence>
<dbReference type="Pfam" id="PF13098">
    <property type="entry name" value="Thioredoxin_2"/>
    <property type="match status" value="1"/>
</dbReference>
<organism evidence="10 11">
    <name type="scientific">Citrifermentans bremense</name>
    <dbReference type="NCBI Taxonomy" id="60035"/>
    <lineage>
        <taxon>Bacteria</taxon>
        <taxon>Pseudomonadati</taxon>
        <taxon>Thermodesulfobacteriota</taxon>
        <taxon>Desulfuromonadia</taxon>
        <taxon>Geobacterales</taxon>
        <taxon>Geobacteraceae</taxon>
        <taxon>Citrifermentans</taxon>
    </lineage>
</organism>
<dbReference type="SUPFAM" id="SSF54423">
    <property type="entry name" value="DsbC/DsbG N-terminal domain-like"/>
    <property type="match status" value="1"/>
</dbReference>
<name>A0A6S6M357_9BACT</name>
<evidence type="ECO:0000313" key="11">
    <source>
        <dbReference type="Proteomes" id="UP000515472"/>
    </source>
</evidence>
<protein>
    <submittedName>
        <fullName evidence="10">Thiol:disulfide interchange protein DsbC</fullName>
    </submittedName>
</protein>
<proteinExistence type="inferred from homology"/>
<dbReference type="AlphaFoldDB" id="A0A6S6M357"/>
<keyword evidence="4" id="KW-0574">Periplasm</keyword>
<dbReference type="EMBL" id="AP023213">
    <property type="protein sequence ID" value="BCG48050.1"/>
    <property type="molecule type" value="Genomic_DNA"/>
</dbReference>
<evidence type="ECO:0000256" key="7">
    <source>
        <dbReference type="SAM" id="SignalP"/>
    </source>
</evidence>
<evidence type="ECO:0000256" key="2">
    <source>
        <dbReference type="ARBA" id="ARBA00009813"/>
    </source>
</evidence>
<dbReference type="KEGG" id="gbn:GEOBRER4_28000"/>
<evidence type="ECO:0000256" key="4">
    <source>
        <dbReference type="ARBA" id="ARBA00022764"/>
    </source>
</evidence>
<gene>
    <name evidence="10" type="ORF">GEOBRER4_n2918</name>
</gene>
<dbReference type="InterPro" id="IPR012336">
    <property type="entry name" value="Thioredoxin-like_fold"/>
</dbReference>
<evidence type="ECO:0000256" key="6">
    <source>
        <dbReference type="ARBA" id="ARBA00023284"/>
    </source>
</evidence>
<dbReference type="RefSeq" id="WP_185242862.1">
    <property type="nucleotide sequence ID" value="NZ_AP023213.1"/>
</dbReference>
<reference evidence="10 11" key="1">
    <citation type="submission" date="2020-06" db="EMBL/GenBank/DDBJ databases">
        <title>Interaction of electrochemicaly active bacteria, Geobacter bremensis R4 on different carbon anode.</title>
        <authorList>
            <person name="Meng L."/>
            <person name="Yoshida N."/>
        </authorList>
    </citation>
    <scope>NUCLEOTIDE SEQUENCE [LARGE SCALE GENOMIC DNA]</scope>
    <source>
        <strain evidence="10 11">R4</strain>
    </source>
</reference>
<dbReference type="Gene3D" id="3.10.450.70">
    <property type="entry name" value="Disulphide bond isomerase, DsbC/G, N-terminal"/>
    <property type="match status" value="1"/>
</dbReference>
<comment type="similarity">
    <text evidence="2">Belongs to the thioredoxin family. DsbC subfamily.</text>
</comment>
<dbReference type="CDD" id="cd03020">
    <property type="entry name" value="DsbA_DsbC_DsbG"/>
    <property type="match status" value="1"/>
</dbReference>
<dbReference type="PANTHER" id="PTHR35272:SF3">
    <property type="entry name" value="THIOL:DISULFIDE INTERCHANGE PROTEIN DSBC"/>
    <property type="match status" value="1"/>
</dbReference>
<keyword evidence="11" id="KW-1185">Reference proteome</keyword>
<comment type="subcellular location">
    <subcellularLocation>
        <location evidence="1">Periplasm</location>
    </subcellularLocation>
</comment>
<keyword evidence="3 7" id="KW-0732">Signal</keyword>
<evidence type="ECO:0000259" key="9">
    <source>
        <dbReference type="Pfam" id="PF13098"/>
    </source>
</evidence>
<keyword evidence="6" id="KW-0676">Redox-active center</keyword>
<evidence type="ECO:0000259" key="8">
    <source>
        <dbReference type="Pfam" id="PF10411"/>
    </source>
</evidence>
<accession>A0A6S6M357</accession>
<evidence type="ECO:0000256" key="1">
    <source>
        <dbReference type="ARBA" id="ARBA00004418"/>
    </source>
</evidence>
<keyword evidence="5" id="KW-1015">Disulfide bond</keyword>
<dbReference type="InterPro" id="IPR018950">
    <property type="entry name" value="DiS-bond_isomerase_DsbC/G_N"/>
</dbReference>
<evidence type="ECO:0000256" key="3">
    <source>
        <dbReference type="ARBA" id="ARBA00022729"/>
    </source>
</evidence>
<dbReference type="Proteomes" id="UP000515472">
    <property type="component" value="Chromosome"/>
</dbReference>
<dbReference type="InterPro" id="IPR033954">
    <property type="entry name" value="DiS-bond_Isoase_DsbC/G"/>
</dbReference>
<evidence type="ECO:0000256" key="5">
    <source>
        <dbReference type="ARBA" id="ARBA00023157"/>
    </source>
</evidence>
<feature type="domain" description="Thioredoxin-like fold" evidence="9">
    <location>
        <begin position="119"/>
        <end position="228"/>
    </location>
</feature>
<dbReference type="PANTHER" id="PTHR35272">
    <property type="entry name" value="THIOL:DISULFIDE INTERCHANGE PROTEIN DSBC-RELATED"/>
    <property type="match status" value="1"/>
</dbReference>
<feature type="domain" description="Disulphide bond isomerase DsbC/G N-terminal" evidence="8">
    <location>
        <begin position="27"/>
        <end position="83"/>
    </location>
</feature>
<dbReference type="Pfam" id="PF10411">
    <property type="entry name" value="DsbC_N"/>
    <property type="match status" value="1"/>
</dbReference>
<dbReference type="Gene3D" id="3.40.30.10">
    <property type="entry name" value="Glutaredoxin"/>
    <property type="match status" value="1"/>
</dbReference>